<dbReference type="AlphaFoldDB" id="A0A173R8K9"/>
<evidence type="ECO:0000256" key="5">
    <source>
        <dbReference type="HAMAP-Rule" id="MF_01080"/>
    </source>
</evidence>
<dbReference type="PANTHER" id="PTHR13767">
    <property type="entry name" value="TRNA-PSEUDOURIDINE SYNTHASE"/>
    <property type="match status" value="1"/>
</dbReference>
<evidence type="ECO:0000313" key="8">
    <source>
        <dbReference type="EMBL" id="CUM74270.1"/>
    </source>
</evidence>
<dbReference type="InterPro" id="IPR014780">
    <property type="entry name" value="tRNA_psdUridine_synth_TruB"/>
</dbReference>
<dbReference type="InterPro" id="IPR002501">
    <property type="entry name" value="PsdUridine_synth_N"/>
</dbReference>
<protein>
    <recommendedName>
        <fullName evidence="5">tRNA pseudouridine synthase B</fullName>
        <ecNumber evidence="5">5.4.99.25</ecNumber>
    </recommendedName>
    <alternativeName>
        <fullName evidence="5">tRNA pseudouridine(55) synthase</fullName>
        <shortName evidence="5">Psi55 synthase</shortName>
    </alternativeName>
    <alternativeName>
        <fullName evidence="5">tRNA pseudouridylate synthase</fullName>
    </alternativeName>
    <alternativeName>
        <fullName evidence="5">tRNA-uridine isomerase</fullName>
    </alternativeName>
</protein>
<evidence type="ECO:0000256" key="1">
    <source>
        <dbReference type="ARBA" id="ARBA00000385"/>
    </source>
</evidence>
<reference evidence="9 13" key="3">
    <citation type="submission" date="2019-10" db="EMBL/GenBank/DDBJ databases">
        <title>Roseburia spp. ameliorate alcoholic fatty liver via restoration of gut barrier function.</title>
        <authorList>
            <person name="Seo B."/>
            <person name="Ko G."/>
        </authorList>
    </citation>
    <scope>NUCLEOTIDE SEQUENCE [LARGE SCALE GENOMIC DNA]</scope>
    <source>
        <strain evidence="9 13">SNUG30017</strain>
    </source>
</reference>
<evidence type="ECO:0000256" key="3">
    <source>
        <dbReference type="ARBA" id="ARBA00022694"/>
    </source>
</evidence>
<dbReference type="GO" id="GO:0031119">
    <property type="term" value="P:tRNA pseudouridine synthesis"/>
    <property type="evidence" value="ECO:0007669"/>
    <property type="project" value="UniProtKB-UniRule"/>
</dbReference>
<reference evidence="10 12" key="2">
    <citation type="submission" date="2018-08" db="EMBL/GenBank/DDBJ databases">
        <title>A genome reference for cultivated species of the human gut microbiota.</title>
        <authorList>
            <person name="Zou Y."/>
            <person name="Xue W."/>
            <person name="Luo G."/>
        </authorList>
    </citation>
    <scope>NUCLEOTIDE SEQUENCE [LARGE SCALE GENOMIC DNA]</scope>
    <source>
        <strain evidence="10 12">AM43-11</strain>
    </source>
</reference>
<dbReference type="InterPro" id="IPR020103">
    <property type="entry name" value="PsdUridine_synth_cat_dom_sf"/>
</dbReference>
<sequence>MTAVHETGKFMINGIINVYKEKGYTSFDVVAKLRGILKTKKIGHTGTLDPDAEGVLPVCLGKATKVCDLLTDKNKEYVAVMLLGKVTDTQDTTGTVLEEHPVEVTEEQVKEAVLSFTGEYMQVPPMYSALKVNGKKLCDLARAGVTVERQARPVQLYSIEIIKMELPRVCMRVRCSKGTYIRTLCQDIGEKLSCGACMESLLRTKVSEFCAQDALRLSEIEERVQKAAGQTPSEQWNAEMFDFIYAVDSVFLQYKKAVICKEWNKLLYNGNRMKKDMFVSYQKDWEQQKVRIYDEEGRFIGIYEYSEIHGDYKPVKLFMEA</sequence>
<reference evidence="8 11" key="1">
    <citation type="submission" date="2015-09" db="EMBL/GenBank/DDBJ databases">
        <authorList>
            <consortium name="Pathogen Informatics"/>
        </authorList>
    </citation>
    <scope>NUCLEOTIDE SEQUENCE [LARGE SCALE GENOMIC DNA]</scope>
    <source>
        <strain evidence="8 11">2789STDY5834960</strain>
    </source>
</reference>
<comment type="function">
    <text evidence="5">Responsible for synthesis of pseudouridine from uracil-55 in the psi GC loop of transfer RNAs.</text>
</comment>
<feature type="domain" description="Pseudouridine synthase II N-terminal" evidence="6">
    <location>
        <begin position="34"/>
        <end position="181"/>
    </location>
</feature>
<dbReference type="Gene3D" id="3.30.2350.10">
    <property type="entry name" value="Pseudouridine synthase"/>
    <property type="match status" value="1"/>
</dbReference>
<keyword evidence="4 5" id="KW-0413">Isomerase</keyword>
<dbReference type="Proteomes" id="UP000095350">
    <property type="component" value="Unassembled WGS sequence"/>
</dbReference>
<dbReference type="SUPFAM" id="SSF55120">
    <property type="entry name" value="Pseudouridine synthase"/>
    <property type="match status" value="1"/>
</dbReference>
<evidence type="ECO:0000313" key="13">
    <source>
        <dbReference type="Proteomes" id="UP000479531"/>
    </source>
</evidence>
<dbReference type="Pfam" id="PF16198">
    <property type="entry name" value="TruB_C_2"/>
    <property type="match status" value="1"/>
</dbReference>
<gene>
    <name evidence="5 8" type="primary">truB</name>
    <name evidence="10" type="ORF">DW927_02360</name>
    <name evidence="8" type="ORF">ERS852572_00239</name>
    <name evidence="9" type="ORF">GCK47_07020</name>
</gene>
<dbReference type="STRING" id="166486.ERS852572_00239"/>
<dbReference type="Proteomes" id="UP000479531">
    <property type="component" value="Unassembled WGS sequence"/>
</dbReference>
<dbReference type="EC" id="5.4.99.25" evidence="5"/>
<dbReference type="HAMAP" id="MF_01080">
    <property type="entry name" value="TruB_bact"/>
    <property type="match status" value="1"/>
</dbReference>
<dbReference type="InterPro" id="IPR032819">
    <property type="entry name" value="TruB_C"/>
</dbReference>
<evidence type="ECO:0000313" key="11">
    <source>
        <dbReference type="Proteomes" id="UP000095350"/>
    </source>
</evidence>
<dbReference type="GO" id="GO:0160148">
    <property type="term" value="F:tRNA pseudouridine(55) synthase activity"/>
    <property type="evidence" value="ECO:0007669"/>
    <property type="project" value="UniProtKB-EC"/>
</dbReference>
<comment type="catalytic activity">
    <reaction evidence="1 5">
        <text>uridine(55) in tRNA = pseudouridine(55) in tRNA</text>
        <dbReference type="Rhea" id="RHEA:42532"/>
        <dbReference type="Rhea" id="RHEA-COMP:10101"/>
        <dbReference type="Rhea" id="RHEA-COMP:10102"/>
        <dbReference type="ChEBI" id="CHEBI:65314"/>
        <dbReference type="ChEBI" id="CHEBI:65315"/>
        <dbReference type="EC" id="5.4.99.25"/>
    </reaction>
</comment>
<evidence type="ECO:0000259" key="7">
    <source>
        <dbReference type="Pfam" id="PF16198"/>
    </source>
</evidence>
<dbReference type="Pfam" id="PF01509">
    <property type="entry name" value="TruB_N"/>
    <property type="match status" value="1"/>
</dbReference>
<dbReference type="EMBL" id="WGGT01000006">
    <property type="protein sequence ID" value="MVQ45455.1"/>
    <property type="molecule type" value="Genomic_DNA"/>
</dbReference>
<feature type="domain" description="tRNA pseudouridylate synthase B C-terminal" evidence="7">
    <location>
        <begin position="182"/>
        <end position="233"/>
    </location>
</feature>
<evidence type="ECO:0000256" key="2">
    <source>
        <dbReference type="ARBA" id="ARBA00005642"/>
    </source>
</evidence>
<comment type="similarity">
    <text evidence="2 5">Belongs to the pseudouridine synthase TruB family. Type 1 subfamily.</text>
</comment>
<evidence type="ECO:0000313" key="12">
    <source>
        <dbReference type="Proteomes" id="UP000284465"/>
    </source>
</evidence>
<dbReference type="PANTHER" id="PTHR13767:SF2">
    <property type="entry name" value="PSEUDOURIDYLATE SYNTHASE TRUB1"/>
    <property type="match status" value="1"/>
</dbReference>
<keyword evidence="3 5" id="KW-0819">tRNA processing</keyword>
<dbReference type="Proteomes" id="UP000284465">
    <property type="component" value="Unassembled WGS sequence"/>
</dbReference>
<evidence type="ECO:0000313" key="9">
    <source>
        <dbReference type="EMBL" id="MVQ45455.1"/>
    </source>
</evidence>
<dbReference type="GO" id="GO:0003723">
    <property type="term" value="F:RNA binding"/>
    <property type="evidence" value="ECO:0007669"/>
    <property type="project" value="InterPro"/>
</dbReference>
<dbReference type="PaxDb" id="166486-ERS852572_00239"/>
<dbReference type="EMBL" id="QSFP01000002">
    <property type="protein sequence ID" value="RHA69675.1"/>
    <property type="molecule type" value="Genomic_DNA"/>
</dbReference>
<feature type="active site" description="Nucleophile" evidence="5">
    <location>
        <position position="49"/>
    </location>
</feature>
<dbReference type="EMBL" id="CYXZ01000002">
    <property type="protein sequence ID" value="CUM74270.1"/>
    <property type="molecule type" value="Genomic_DNA"/>
</dbReference>
<organism evidence="8 11">
    <name type="scientific">Roseburia intestinalis</name>
    <dbReference type="NCBI Taxonomy" id="166486"/>
    <lineage>
        <taxon>Bacteria</taxon>
        <taxon>Bacillati</taxon>
        <taxon>Bacillota</taxon>
        <taxon>Clostridia</taxon>
        <taxon>Lachnospirales</taxon>
        <taxon>Lachnospiraceae</taxon>
        <taxon>Roseburia</taxon>
    </lineage>
</organism>
<dbReference type="CDD" id="cd02573">
    <property type="entry name" value="PseudoU_synth_EcTruB"/>
    <property type="match status" value="1"/>
</dbReference>
<dbReference type="GO" id="GO:1990481">
    <property type="term" value="P:mRNA pseudouridine synthesis"/>
    <property type="evidence" value="ECO:0007669"/>
    <property type="project" value="TreeGrafter"/>
</dbReference>
<evidence type="ECO:0000256" key="4">
    <source>
        <dbReference type="ARBA" id="ARBA00023235"/>
    </source>
</evidence>
<name>A0A173R8K9_9FIRM</name>
<accession>A0A173R8K9</accession>
<evidence type="ECO:0000259" key="6">
    <source>
        <dbReference type="Pfam" id="PF01509"/>
    </source>
</evidence>
<dbReference type="OrthoDB" id="9802309at2"/>
<dbReference type="NCBIfam" id="TIGR00431">
    <property type="entry name" value="TruB"/>
    <property type="match status" value="1"/>
</dbReference>
<proteinExistence type="inferred from homology"/>
<evidence type="ECO:0000313" key="10">
    <source>
        <dbReference type="EMBL" id="RHA69675.1"/>
    </source>
</evidence>